<reference evidence="4" key="1">
    <citation type="submission" date="2017-08" db="EMBL/GenBank/DDBJ databases">
        <authorList>
            <person name="Alvarez-Ponce D."/>
            <person name="Weitzman C.L."/>
            <person name="Tillett R.L."/>
            <person name="Sandmeier F.C."/>
            <person name="Tracy C.R."/>
        </authorList>
    </citation>
    <scope>NUCLEOTIDE SEQUENCE [LARGE SCALE GENOMIC DNA]</scope>
    <source>
        <strain evidence="4">723</strain>
    </source>
</reference>
<dbReference type="RefSeq" id="WP_095334707.1">
    <property type="nucleotide sequence ID" value="NZ_NQNY01000005.1"/>
</dbReference>
<sequence>MDRRKLDQELVRTGADAYISLSDKSRLWFAEVDTTAGLLIVEKTKAYLFVDSRYIEYAQKNAKNVSVKLWNAKSLKEFFVKKNYKKVLLEKDYLKISEYDWLRHLLNHSEGVNVASIFIEGQQLRAVKTKEEIKLVEKAIEISFKAFEKAKAALKVGVSEKEIAALFLYEMRLLGADKESFDPIVAFGPNSAEPHHHPTNKKLKDGDIVKFDFGAQYKGYAADITRTFFYTKDKKPNKKLLEIYEIVAESARLGIEAVKKGVATAEIDKICRDYIESKGYGKYFAHSTGHGLGADVHELPNVASSSKAILEVGNIITVEPGIYIEDLGGVRIENDILVTEKGYKNLSQEK</sequence>
<keyword evidence="3" id="KW-0378">Hydrolase</keyword>
<dbReference type="EMBL" id="NQNY01000005">
    <property type="protein sequence ID" value="PAK21400.1"/>
    <property type="molecule type" value="Genomic_DNA"/>
</dbReference>
<dbReference type="GO" id="GO:0004177">
    <property type="term" value="F:aminopeptidase activity"/>
    <property type="evidence" value="ECO:0007669"/>
    <property type="project" value="UniProtKB-KW"/>
</dbReference>
<keyword evidence="3" id="KW-0031">Aminopeptidase</keyword>
<accession>A0A269TJN5</accession>
<dbReference type="PANTHER" id="PTHR46112:SF2">
    <property type="entry name" value="XAA-PRO AMINOPEPTIDASE P-RELATED"/>
    <property type="match status" value="1"/>
</dbReference>
<evidence type="ECO:0000313" key="4">
    <source>
        <dbReference type="Proteomes" id="UP000216943"/>
    </source>
</evidence>
<dbReference type="Gene3D" id="3.90.230.10">
    <property type="entry name" value="Creatinase/methionine aminopeptidase superfamily"/>
    <property type="match status" value="1"/>
</dbReference>
<proteinExistence type="predicted"/>
<comment type="caution">
    <text evidence="3">The sequence shown here is derived from an EMBL/GenBank/DDBJ whole genome shotgun (WGS) entry which is preliminary data.</text>
</comment>
<evidence type="ECO:0000259" key="1">
    <source>
        <dbReference type="Pfam" id="PF00557"/>
    </source>
</evidence>
<dbReference type="Pfam" id="PF00557">
    <property type="entry name" value="Peptidase_M24"/>
    <property type="match status" value="1"/>
</dbReference>
<organism evidence="3 4">
    <name type="scientific">Mycoplasmopsis agassizii</name>
    <dbReference type="NCBI Taxonomy" id="33922"/>
    <lineage>
        <taxon>Bacteria</taxon>
        <taxon>Bacillati</taxon>
        <taxon>Mycoplasmatota</taxon>
        <taxon>Mycoplasmoidales</taxon>
        <taxon>Metamycoplasmataceae</taxon>
        <taxon>Mycoplasmopsis</taxon>
    </lineage>
</organism>
<dbReference type="CDD" id="cd01092">
    <property type="entry name" value="APP-like"/>
    <property type="match status" value="1"/>
</dbReference>
<evidence type="ECO:0000259" key="2">
    <source>
        <dbReference type="Pfam" id="PF01321"/>
    </source>
</evidence>
<dbReference type="Gene3D" id="3.40.350.10">
    <property type="entry name" value="Creatinase/prolidase N-terminal domain"/>
    <property type="match status" value="1"/>
</dbReference>
<feature type="domain" description="Peptidase M24" evidence="1">
    <location>
        <begin position="135"/>
        <end position="340"/>
    </location>
</feature>
<gene>
    <name evidence="3" type="ORF">CJJ23_01990</name>
</gene>
<dbReference type="PANTHER" id="PTHR46112">
    <property type="entry name" value="AMINOPEPTIDASE"/>
    <property type="match status" value="1"/>
</dbReference>
<dbReference type="InterPro" id="IPR000994">
    <property type="entry name" value="Pept_M24"/>
</dbReference>
<feature type="domain" description="Creatinase N-terminal" evidence="2">
    <location>
        <begin position="4"/>
        <end position="117"/>
    </location>
</feature>
<name>A0A269TJN5_9BACT</name>
<dbReference type="InterPro" id="IPR036005">
    <property type="entry name" value="Creatinase/aminopeptidase-like"/>
</dbReference>
<dbReference type="InterPro" id="IPR000587">
    <property type="entry name" value="Creatinase_N"/>
</dbReference>
<dbReference type="OrthoDB" id="9806388at2"/>
<dbReference type="AlphaFoldDB" id="A0A269TJN5"/>
<dbReference type="InterPro" id="IPR050659">
    <property type="entry name" value="Peptidase_M24B"/>
</dbReference>
<dbReference type="SUPFAM" id="SSF53092">
    <property type="entry name" value="Creatinase/prolidase N-terminal domain"/>
    <property type="match status" value="1"/>
</dbReference>
<dbReference type="Pfam" id="PF01321">
    <property type="entry name" value="Creatinase_N"/>
    <property type="match status" value="1"/>
</dbReference>
<dbReference type="Proteomes" id="UP000216943">
    <property type="component" value="Unassembled WGS sequence"/>
</dbReference>
<evidence type="ECO:0000313" key="3">
    <source>
        <dbReference type="EMBL" id="PAK21400.1"/>
    </source>
</evidence>
<dbReference type="SUPFAM" id="SSF55920">
    <property type="entry name" value="Creatinase/aminopeptidase"/>
    <property type="match status" value="1"/>
</dbReference>
<protein>
    <submittedName>
        <fullName evidence="3">Xaa-Pro aminopeptidase</fullName>
    </submittedName>
</protein>
<keyword evidence="3" id="KW-0645">Protease</keyword>
<dbReference type="InterPro" id="IPR029149">
    <property type="entry name" value="Creatin/AminoP/Spt16_N"/>
</dbReference>